<reference evidence="1 2" key="1">
    <citation type="journal article" date="2022" name="Hortic Res">
        <title>A haplotype resolved chromosomal level avocado genome allows analysis of novel avocado genes.</title>
        <authorList>
            <person name="Nath O."/>
            <person name="Fletcher S.J."/>
            <person name="Hayward A."/>
            <person name="Shaw L.M."/>
            <person name="Masouleh A.K."/>
            <person name="Furtado A."/>
            <person name="Henry R.J."/>
            <person name="Mitter N."/>
        </authorList>
    </citation>
    <scope>NUCLEOTIDE SEQUENCE [LARGE SCALE GENOMIC DNA]</scope>
    <source>
        <strain evidence="2">cv. Hass</strain>
    </source>
</reference>
<accession>A0ACC2LRM9</accession>
<evidence type="ECO:0000313" key="2">
    <source>
        <dbReference type="Proteomes" id="UP001234297"/>
    </source>
</evidence>
<evidence type="ECO:0000313" key="1">
    <source>
        <dbReference type="EMBL" id="KAJ8635975.1"/>
    </source>
</evidence>
<keyword evidence="2" id="KW-1185">Reference proteome</keyword>
<comment type="caution">
    <text evidence="1">The sequence shown here is derived from an EMBL/GenBank/DDBJ whole genome shotgun (WGS) entry which is preliminary data.</text>
</comment>
<gene>
    <name evidence="1" type="ORF">MRB53_010242</name>
</gene>
<organism evidence="1 2">
    <name type="scientific">Persea americana</name>
    <name type="common">Avocado</name>
    <dbReference type="NCBI Taxonomy" id="3435"/>
    <lineage>
        <taxon>Eukaryota</taxon>
        <taxon>Viridiplantae</taxon>
        <taxon>Streptophyta</taxon>
        <taxon>Embryophyta</taxon>
        <taxon>Tracheophyta</taxon>
        <taxon>Spermatophyta</taxon>
        <taxon>Magnoliopsida</taxon>
        <taxon>Magnoliidae</taxon>
        <taxon>Laurales</taxon>
        <taxon>Lauraceae</taxon>
        <taxon>Persea</taxon>
    </lineage>
</organism>
<proteinExistence type="predicted"/>
<sequence>MSGNSNNADATVKGHELQHDKNVLLWGRNKADHGSIVLAVSRTGSVVLEQCHYISMPPGRRRDANVMEQSLDSRVPQDDSRILHNGSVKT</sequence>
<dbReference type="EMBL" id="CM056811">
    <property type="protein sequence ID" value="KAJ8635975.1"/>
    <property type="molecule type" value="Genomic_DNA"/>
</dbReference>
<dbReference type="Proteomes" id="UP001234297">
    <property type="component" value="Chromosome 3"/>
</dbReference>
<protein>
    <submittedName>
        <fullName evidence="1">Uncharacterized protein</fullName>
    </submittedName>
</protein>
<name>A0ACC2LRM9_PERAE</name>